<gene>
    <name evidence="5" type="ORF">GZA08_00505</name>
</gene>
<dbReference type="SMART" id="SM00344">
    <property type="entry name" value="HTH_ASNC"/>
    <property type="match status" value="1"/>
</dbReference>
<evidence type="ECO:0000313" key="6">
    <source>
        <dbReference type="Proteomes" id="UP000474757"/>
    </source>
</evidence>
<dbReference type="InterPro" id="IPR019888">
    <property type="entry name" value="Tscrpt_reg_AsnC-like"/>
</dbReference>
<dbReference type="InterPro" id="IPR036388">
    <property type="entry name" value="WH-like_DNA-bd_sf"/>
</dbReference>
<dbReference type="Gene3D" id="3.30.70.920">
    <property type="match status" value="1"/>
</dbReference>
<protein>
    <submittedName>
        <fullName evidence="5">Lrp/AsnC family transcriptional regulator</fullName>
    </submittedName>
</protein>
<keyword evidence="6" id="KW-1185">Reference proteome</keyword>
<evidence type="ECO:0000256" key="1">
    <source>
        <dbReference type="ARBA" id="ARBA00023015"/>
    </source>
</evidence>
<evidence type="ECO:0000259" key="4">
    <source>
        <dbReference type="PROSITE" id="PS50956"/>
    </source>
</evidence>
<dbReference type="Pfam" id="PF01037">
    <property type="entry name" value="AsnC_trans_reg"/>
    <property type="match status" value="1"/>
</dbReference>
<dbReference type="Gene3D" id="1.10.10.10">
    <property type="entry name" value="Winged helix-like DNA-binding domain superfamily/Winged helix DNA-binding domain"/>
    <property type="match status" value="1"/>
</dbReference>
<dbReference type="AlphaFoldDB" id="A0A6B2JS93"/>
<dbReference type="InterPro" id="IPR000485">
    <property type="entry name" value="AsnC-type_HTH_dom"/>
</dbReference>
<keyword evidence="2" id="KW-0238">DNA-binding</keyword>
<dbReference type="SUPFAM" id="SSF46785">
    <property type="entry name" value="Winged helix' DNA-binding domain"/>
    <property type="match status" value="1"/>
</dbReference>
<reference evidence="5 6" key="1">
    <citation type="submission" date="2020-02" db="EMBL/GenBank/DDBJ databases">
        <title>Pseudoroseicyclus tamarix, sp. nov., isolated from offshore sediment of a Tamarix chinensis forest.</title>
        <authorList>
            <person name="Gai Y."/>
        </authorList>
    </citation>
    <scope>NUCLEOTIDE SEQUENCE [LARGE SCALE GENOMIC DNA]</scope>
    <source>
        <strain evidence="5 6">CLL3-39</strain>
    </source>
</reference>
<dbReference type="GO" id="GO:0043200">
    <property type="term" value="P:response to amino acid"/>
    <property type="evidence" value="ECO:0007669"/>
    <property type="project" value="TreeGrafter"/>
</dbReference>
<dbReference type="InterPro" id="IPR019887">
    <property type="entry name" value="Tscrpt_reg_AsnC/Lrp_C"/>
</dbReference>
<dbReference type="Pfam" id="PF13404">
    <property type="entry name" value="HTH_AsnC-type"/>
    <property type="match status" value="1"/>
</dbReference>
<keyword evidence="1" id="KW-0805">Transcription regulation</keyword>
<dbReference type="InterPro" id="IPR036390">
    <property type="entry name" value="WH_DNA-bd_sf"/>
</dbReference>
<dbReference type="PANTHER" id="PTHR30154">
    <property type="entry name" value="LEUCINE-RESPONSIVE REGULATORY PROTEIN"/>
    <property type="match status" value="1"/>
</dbReference>
<dbReference type="RefSeq" id="WP_163888951.1">
    <property type="nucleotide sequence ID" value="NZ_JAAFYS010000001.1"/>
</dbReference>
<dbReference type="PANTHER" id="PTHR30154:SF53">
    <property type="entry name" value="HTH-TYPE TRANSCRIPTIONAL REGULATOR LRPC"/>
    <property type="match status" value="1"/>
</dbReference>
<dbReference type="GO" id="GO:0043565">
    <property type="term" value="F:sequence-specific DNA binding"/>
    <property type="evidence" value="ECO:0007669"/>
    <property type="project" value="InterPro"/>
</dbReference>
<comment type="caution">
    <text evidence="5">The sequence shown here is derived from an EMBL/GenBank/DDBJ whole genome shotgun (WGS) entry which is preliminary data.</text>
</comment>
<dbReference type="Proteomes" id="UP000474757">
    <property type="component" value="Unassembled WGS sequence"/>
</dbReference>
<dbReference type="InterPro" id="IPR011008">
    <property type="entry name" value="Dimeric_a/b-barrel"/>
</dbReference>
<feature type="domain" description="HTH asnC-type" evidence="4">
    <location>
        <begin position="4"/>
        <end position="66"/>
    </location>
</feature>
<dbReference type="SUPFAM" id="SSF54909">
    <property type="entry name" value="Dimeric alpha+beta barrel"/>
    <property type="match status" value="1"/>
</dbReference>
<evidence type="ECO:0000256" key="3">
    <source>
        <dbReference type="ARBA" id="ARBA00023163"/>
    </source>
</evidence>
<evidence type="ECO:0000256" key="2">
    <source>
        <dbReference type="ARBA" id="ARBA00023125"/>
    </source>
</evidence>
<name>A0A6B2JS93_9RHOB</name>
<evidence type="ECO:0000313" key="5">
    <source>
        <dbReference type="EMBL" id="NDU99448.1"/>
    </source>
</evidence>
<proteinExistence type="predicted"/>
<dbReference type="PRINTS" id="PR00033">
    <property type="entry name" value="HTHASNC"/>
</dbReference>
<organism evidence="5 6">
    <name type="scientific">Pseudoroseicyclus tamaricis</name>
    <dbReference type="NCBI Taxonomy" id="2705421"/>
    <lineage>
        <taxon>Bacteria</taxon>
        <taxon>Pseudomonadati</taxon>
        <taxon>Pseudomonadota</taxon>
        <taxon>Alphaproteobacteria</taxon>
        <taxon>Rhodobacterales</taxon>
        <taxon>Paracoccaceae</taxon>
        <taxon>Pseudoroseicyclus</taxon>
    </lineage>
</organism>
<dbReference type="PROSITE" id="PS50956">
    <property type="entry name" value="HTH_ASNC_2"/>
    <property type="match status" value="1"/>
</dbReference>
<dbReference type="GO" id="GO:0005829">
    <property type="term" value="C:cytosol"/>
    <property type="evidence" value="ECO:0007669"/>
    <property type="project" value="TreeGrafter"/>
</dbReference>
<dbReference type="EMBL" id="JAAGAB010000001">
    <property type="protein sequence ID" value="NDU99448.1"/>
    <property type="molecule type" value="Genomic_DNA"/>
</dbReference>
<keyword evidence="3" id="KW-0804">Transcription</keyword>
<accession>A0A6B2JS93</accession>
<sequence>MTNLDDKDRALIAVLGENARLPVAALAKKLGLARTTVQARLDRLERQGVIAGYTLRLGDGALPGEIRATVLIQITPSAQGAVLAGLRRLTPVERVYTTAGRFDFCCQLRVRSPLALDEALDHIGEIDGVVTLESLIHLSTRIDRAL</sequence>